<keyword evidence="5" id="KW-0297">G-protein coupled receptor</keyword>
<keyword evidence="7 11" id="KW-0675">Receptor</keyword>
<reference evidence="11" key="1">
    <citation type="journal article" date="2023" name="G3 (Bethesda)">
        <title>Whole genome assembly and annotation of the endangered Caribbean coral Acropora cervicornis.</title>
        <authorList>
            <person name="Selwyn J.D."/>
            <person name="Vollmer S.V."/>
        </authorList>
    </citation>
    <scope>NUCLEOTIDE SEQUENCE</scope>
    <source>
        <strain evidence="11">K2</strain>
    </source>
</reference>
<dbReference type="PANTHER" id="PTHR24249:SF372">
    <property type="entry name" value="G-PROTEIN COUPLED RECEPTORS FAMILY 1 PROFILE DOMAIN-CONTAINING PROTEIN"/>
    <property type="match status" value="1"/>
</dbReference>
<dbReference type="InterPro" id="IPR017452">
    <property type="entry name" value="GPCR_Rhodpsn_7TM"/>
</dbReference>
<evidence type="ECO:0000256" key="9">
    <source>
        <dbReference type="SAM" id="Phobius"/>
    </source>
</evidence>
<evidence type="ECO:0000256" key="3">
    <source>
        <dbReference type="ARBA" id="ARBA00022692"/>
    </source>
</evidence>
<dbReference type="SUPFAM" id="SSF81321">
    <property type="entry name" value="Family A G protein-coupled receptor-like"/>
    <property type="match status" value="1"/>
</dbReference>
<evidence type="ECO:0000256" key="8">
    <source>
        <dbReference type="ARBA" id="ARBA00023224"/>
    </source>
</evidence>
<feature type="transmembrane region" description="Helical" evidence="9">
    <location>
        <begin position="171"/>
        <end position="189"/>
    </location>
</feature>
<feature type="transmembrane region" description="Helical" evidence="9">
    <location>
        <begin position="20"/>
        <end position="48"/>
    </location>
</feature>
<keyword evidence="2" id="KW-1003">Cell membrane</keyword>
<comment type="subcellular location">
    <subcellularLocation>
        <location evidence="1">Cell membrane</location>
        <topology evidence="1">Multi-pass membrane protein</topology>
    </subcellularLocation>
</comment>
<feature type="transmembrane region" description="Helical" evidence="9">
    <location>
        <begin position="98"/>
        <end position="122"/>
    </location>
</feature>
<dbReference type="PROSITE" id="PS50262">
    <property type="entry name" value="G_PROTEIN_RECEP_F1_2"/>
    <property type="match status" value="1"/>
</dbReference>
<evidence type="ECO:0000313" key="12">
    <source>
        <dbReference type="Proteomes" id="UP001249851"/>
    </source>
</evidence>
<keyword evidence="12" id="KW-1185">Reference proteome</keyword>
<feature type="transmembrane region" description="Helical" evidence="9">
    <location>
        <begin position="143"/>
        <end position="165"/>
    </location>
</feature>
<dbReference type="AlphaFoldDB" id="A0AAD9QBE4"/>
<keyword evidence="8" id="KW-0807">Transducer</keyword>
<dbReference type="InterPro" id="IPR050569">
    <property type="entry name" value="TAAR"/>
</dbReference>
<dbReference type="Proteomes" id="UP001249851">
    <property type="component" value="Unassembled WGS sequence"/>
</dbReference>
<evidence type="ECO:0000256" key="1">
    <source>
        <dbReference type="ARBA" id="ARBA00004651"/>
    </source>
</evidence>
<proteinExistence type="predicted"/>
<dbReference type="Pfam" id="PF00001">
    <property type="entry name" value="7tm_1"/>
    <property type="match status" value="1"/>
</dbReference>
<evidence type="ECO:0000256" key="4">
    <source>
        <dbReference type="ARBA" id="ARBA00022989"/>
    </source>
</evidence>
<dbReference type="PANTHER" id="PTHR24249">
    <property type="entry name" value="HISTAMINE RECEPTOR-RELATED G-PROTEIN COUPLED RECEPTOR"/>
    <property type="match status" value="1"/>
</dbReference>
<gene>
    <name evidence="11" type="ORF">P5673_019319</name>
</gene>
<keyword evidence="3 9" id="KW-0812">Transmembrane</keyword>
<evidence type="ECO:0000256" key="7">
    <source>
        <dbReference type="ARBA" id="ARBA00023170"/>
    </source>
</evidence>
<keyword evidence="6 9" id="KW-0472">Membrane</keyword>
<name>A0AAD9QBE4_ACRCE</name>
<organism evidence="11 12">
    <name type="scientific">Acropora cervicornis</name>
    <name type="common">Staghorn coral</name>
    <dbReference type="NCBI Taxonomy" id="6130"/>
    <lineage>
        <taxon>Eukaryota</taxon>
        <taxon>Metazoa</taxon>
        <taxon>Cnidaria</taxon>
        <taxon>Anthozoa</taxon>
        <taxon>Hexacorallia</taxon>
        <taxon>Scleractinia</taxon>
        <taxon>Astrocoeniina</taxon>
        <taxon>Acroporidae</taxon>
        <taxon>Acropora</taxon>
    </lineage>
</organism>
<sequence>MNHNSQLLHKYKGSPGDLKGLYISSCIFSGLLPLTAIMGNVAIIFALSKASLFPSTSRILMKCLAIKDLGNGVLGHSCYIAVILKIQEEFTCENISEVLMVFSTFGASLTTESFATVFLIRVDRFLAMHLHLRYDELITPRRIKMVIACSWVSSFTSISIDVLFNFQFGEIILLCIGYGSLLVLTIVYIKLFSVARHHAASTHSQSEVATHMSITSMA</sequence>
<protein>
    <submittedName>
        <fullName evidence="11">Adenosine receptor A1</fullName>
    </submittedName>
</protein>
<accession>A0AAD9QBE4</accession>
<dbReference type="Gene3D" id="1.20.1070.10">
    <property type="entry name" value="Rhodopsin 7-helix transmembrane proteins"/>
    <property type="match status" value="1"/>
</dbReference>
<dbReference type="GO" id="GO:0004930">
    <property type="term" value="F:G protein-coupled receptor activity"/>
    <property type="evidence" value="ECO:0007669"/>
    <property type="project" value="UniProtKB-KW"/>
</dbReference>
<dbReference type="GO" id="GO:0005886">
    <property type="term" value="C:plasma membrane"/>
    <property type="evidence" value="ECO:0007669"/>
    <property type="project" value="UniProtKB-SubCell"/>
</dbReference>
<evidence type="ECO:0000259" key="10">
    <source>
        <dbReference type="PROSITE" id="PS50262"/>
    </source>
</evidence>
<evidence type="ECO:0000256" key="2">
    <source>
        <dbReference type="ARBA" id="ARBA00022475"/>
    </source>
</evidence>
<keyword evidence="4 9" id="KW-1133">Transmembrane helix</keyword>
<reference evidence="11" key="2">
    <citation type="journal article" date="2023" name="Science">
        <title>Genomic signatures of disease resistance in endangered staghorn corals.</title>
        <authorList>
            <person name="Vollmer S.V."/>
            <person name="Selwyn J.D."/>
            <person name="Despard B.A."/>
            <person name="Roesel C.L."/>
        </authorList>
    </citation>
    <scope>NUCLEOTIDE SEQUENCE</scope>
    <source>
        <strain evidence="11">K2</strain>
    </source>
</reference>
<feature type="domain" description="G-protein coupled receptors family 1 profile" evidence="10">
    <location>
        <begin position="39"/>
        <end position="218"/>
    </location>
</feature>
<dbReference type="EMBL" id="JARQWQ010000045">
    <property type="protein sequence ID" value="KAK2558203.1"/>
    <property type="molecule type" value="Genomic_DNA"/>
</dbReference>
<comment type="caution">
    <text evidence="11">The sequence shown here is derived from an EMBL/GenBank/DDBJ whole genome shotgun (WGS) entry which is preliminary data.</text>
</comment>
<evidence type="ECO:0000256" key="6">
    <source>
        <dbReference type="ARBA" id="ARBA00023136"/>
    </source>
</evidence>
<evidence type="ECO:0000256" key="5">
    <source>
        <dbReference type="ARBA" id="ARBA00023040"/>
    </source>
</evidence>
<evidence type="ECO:0000313" key="11">
    <source>
        <dbReference type="EMBL" id="KAK2558203.1"/>
    </source>
</evidence>
<dbReference type="InterPro" id="IPR000276">
    <property type="entry name" value="GPCR_Rhodpsn"/>
</dbReference>